<sequence length="186" mass="20351">MDLEARASDQDREATVSRLQQAFTDGRLAADEMEQRVERALTAVSHGDLAALVADLPERPGEVVTVTTKAGKILRTGQWRVPRTLRIESVYGNPHLDLSEAVIEHAEVTFDLNLKYGSAEILLPPGATADTNGVHCEWGSVVSDVPGAPRPGMPHVRVIGEVGYGKVRVRYRGARRRRWFTRGGGS</sequence>
<evidence type="ECO:0000313" key="3">
    <source>
        <dbReference type="Proteomes" id="UP000308705"/>
    </source>
</evidence>
<gene>
    <name evidence="2" type="ORF">FDA94_24050</name>
</gene>
<evidence type="ECO:0000259" key="1">
    <source>
        <dbReference type="Pfam" id="PF08044"/>
    </source>
</evidence>
<evidence type="ECO:0000313" key="2">
    <source>
        <dbReference type="EMBL" id="TKK85971.1"/>
    </source>
</evidence>
<dbReference type="EMBL" id="SZQA01000024">
    <property type="protein sequence ID" value="TKK85971.1"/>
    <property type="molecule type" value="Genomic_DNA"/>
</dbReference>
<dbReference type="InterPro" id="IPR012551">
    <property type="entry name" value="DUF1707_SHOCT-like"/>
</dbReference>
<dbReference type="RefSeq" id="WP_137249335.1">
    <property type="nucleotide sequence ID" value="NZ_SZQA01000024.1"/>
</dbReference>
<dbReference type="AlphaFoldDB" id="A0A4U3MAI1"/>
<name>A0A4U3MAI1_9ACTN</name>
<dbReference type="OrthoDB" id="3428481at2"/>
<reference evidence="2 3" key="1">
    <citation type="submission" date="2019-04" db="EMBL/GenBank/DDBJ databases">
        <title>Herbidospora sp. NEAU-GS14.nov., a novel actinomycete isolated from soil.</title>
        <authorList>
            <person name="Han L."/>
        </authorList>
    </citation>
    <scope>NUCLEOTIDE SEQUENCE [LARGE SCALE GENOMIC DNA]</scope>
    <source>
        <strain evidence="2 3">NEAU-GS14</strain>
    </source>
</reference>
<accession>A0A4U3MAI1</accession>
<keyword evidence="3" id="KW-1185">Reference proteome</keyword>
<feature type="domain" description="DUF1707" evidence="1">
    <location>
        <begin position="6"/>
        <end position="57"/>
    </location>
</feature>
<dbReference type="Proteomes" id="UP000308705">
    <property type="component" value="Unassembled WGS sequence"/>
</dbReference>
<comment type="caution">
    <text evidence="2">The sequence shown here is derived from an EMBL/GenBank/DDBJ whole genome shotgun (WGS) entry which is preliminary data.</text>
</comment>
<dbReference type="PANTHER" id="PTHR40763">
    <property type="entry name" value="MEMBRANE PROTEIN-RELATED"/>
    <property type="match status" value="1"/>
</dbReference>
<dbReference type="Pfam" id="PF08044">
    <property type="entry name" value="DUF1707"/>
    <property type="match status" value="1"/>
</dbReference>
<organism evidence="2 3">
    <name type="scientific">Herbidospora galbida</name>
    <dbReference type="NCBI Taxonomy" id="2575442"/>
    <lineage>
        <taxon>Bacteria</taxon>
        <taxon>Bacillati</taxon>
        <taxon>Actinomycetota</taxon>
        <taxon>Actinomycetes</taxon>
        <taxon>Streptosporangiales</taxon>
        <taxon>Streptosporangiaceae</taxon>
        <taxon>Herbidospora</taxon>
    </lineage>
</organism>
<protein>
    <submittedName>
        <fullName evidence="2">DUF1707 domain-containing protein</fullName>
    </submittedName>
</protein>
<proteinExistence type="predicted"/>
<dbReference type="PANTHER" id="PTHR40763:SF5">
    <property type="entry name" value="MEMBRANE PROTEIN"/>
    <property type="match status" value="1"/>
</dbReference>